<dbReference type="GO" id="GO:0009252">
    <property type="term" value="P:peptidoglycan biosynthetic process"/>
    <property type="evidence" value="ECO:0007669"/>
    <property type="project" value="UniProtKB-UniPathway"/>
</dbReference>
<dbReference type="InterPro" id="IPR023346">
    <property type="entry name" value="Lysozyme-like_dom_sf"/>
</dbReference>
<evidence type="ECO:0000256" key="8">
    <source>
        <dbReference type="ARBA" id="ARBA00022801"/>
    </source>
</evidence>
<evidence type="ECO:0000256" key="12">
    <source>
        <dbReference type="SAM" id="SignalP"/>
    </source>
</evidence>
<feature type="chain" id="PRO_5001496613" description="peptidoglycan glycosyltransferase" evidence="12">
    <location>
        <begin position="40"/>
        <end position="824"/>
    </location>
</feature>
<evidence type="ECO:0000256" key="2">
    <source>
        <dbReference type="ARBA" id="ARBA00007090"/>
    </source>
</evidence>
<dbReference type="GO" id="GO:0008658">
    <property type="term" value="F:penicillin binding"/>
    <property type="evidence" value="ECO:0007669"/>
    <property type="project" value="InterPro"/>
</dbReference>
<name>A0A017TGB8_9BACT</name>
<dbReference type="RefSeq" id="WP_052374021.1">
    <property type="nucleotide sequence ID" value="NZ_ASRX01000004.1"/>
</dbReference>
<evidence type="ECO:0000256" key="3">
    <source>
        <dbReference type="ARBA" id="ARBA00007739"/>
    </source>
</evidence>
<comment type="caution">
    <text evidence="15">The sequence shown here is derived from an EMBL/GenBank/DDBJ whole genome shotgun (WGS) entry which is preliminary data.</text>
</comment>
<dbReference type="Gene3D" id="1.10.3810.10">
    <property type="entry name" value="Biosynthetic peptidoglycan transglycosylase-like"/>
    <property type="match status" value="1"/>
</dbReference>
<dbReference type="SUPFAM" id="SSF53955">
    <property type="entry name" value="Lysozyme-like"/>
    <property type="match status" value="1"/>
</dbReference>
<dbReference type="NCBIfam" id="TIGR02073">
    <property type="entry name" value="PBP_1c"/>
    <property type="match status" value="1"/>
</dbReference>
<dbReference type="PANTHER" id="PTHR32282">
    <property type="entry name" value="BINDING PROTEIN TRANSPEPTIDASE, PUTATIVE-RELATED"/>
    <property type="match status" value="1"/>
</dbReference>
<protein>
    <recommendedName>
        <fullName evidence="10">peptidoglycan glycosyltransferase</fullName>
        <ecNumber evidence="10">2.4.99.28</ecNumber>
    </recommendedName>
</protein>
<dbReference type="Pfam" id="PF00912">
    <property type="entry name" value="Transgly"/>
    <property type="match status" value="1"/>
</dbReference>
<keyword evidence="6" id="KW-0328">Glycosyltransferase</keyword>
<evidence type="ECO:0000256" key="4">
    <source>
        <dbReference type="ARBA" id="ARBA00022645"/>
    </source>
</evidence>
<feature type="signal peptide" evidence="12">
    <location>
        <begin position="1"/>
        <end position="39"/>
    </location>
</feature>
<comment type="catalytic activity">
    <reaction evidence="11">
        <text>[GlcNAc-(1-&gt;4)-Mur2Ac(oyl-L-Ala-gamma-D-Glu-L-Lys-D-Ala-D-Ala)](n)-di-trans,octa-cis-undecaprenyl diphosphate + beta-D-GlcNAc-(1-&gt;4)-Mur2Ac(oyl-L-Ala-gamma-D-Glu-L-Lys-D-Ala-D-Ala)-di-trans,octa-cis-undecaprenyl diphosphate = [GlcNAc-(1-&gt;4)-Mur2Ac(oyl-L-Ala-gamma-D-Glu-L-Lys-D-Ala-D-Ala)](n+1)-di-trans,octa-cis-undecaprenyl diphosphate + di-trans,octa-cis-undecaprenyl diphosphate + H(+)</text>
        <dbReference type="Rhea" id="RHEA:23708"/>
        <dbReference type="Rhea" id="RHEA-COMP:9602"/>
        <dbReference type="Rhea" id="RHEA-COMP:9603"/>
        <dbReference type="ChEBI" id="CHEBI:15378"/>
        <dbReference type="ChEBI" id="CHEBI:58405"/>
        <dbReference type="ChEBI" id="CHEBI:60033"/>
        <dbReference type="ChEBI" id="CHEBI:78435"/>
        <dbReference type="EC" id="2.4.99.28"/>
    </reaction>
</comment>
<accession>A0A017TGB8</accession>
<dbReference type="Pfam" id="PF00905">
    <property type="entry name" value="Transpeptidase"/>
    <property type="match status" value="1"/>
</dbReference>
<keyword evidence="16" id="KW-1185">Reference proteome</keyword>
<evidence type="ECO:0000259" key="14">
    <source>
        <dbReference type="Pfam" id="PF00912"/>
    </source>
</evidence>
<comment type="similarity">
    <text evidence="2">In the C-terminal section; belongs to the transpeptidase family.</text>
</comment>
<reference evidence="15 16" key="1">
    <citation type="submission" date="2013-05" db="EMBL/GenBank/DDBJ databases">
        <title>Genome assembly of Chondromyces apiculatus DSM 436.</title>
        <authorList>
            <person name="Sharma G."/>
            <person name="Khatri I."/>
            <person name="Kaur C."/>
            <person name="Mayilraj S."/>
            <person name="Subramanian S."/>
        </authorList>
    </citation>
    <scope>NUCLEOTIDE SEQUENCE [LARGE SCALE GENOMIC DNA]</scope>
    <source>
        <strain evidence="15 16">DSM 436</strain>
    </source>
</reference>
<keyword evidence="12" id="KW-0732">Signal</keyword>
<keyword evidence="5" id="KW-0645">Protease</keyword>
<dbReference type="EMBL" id="ASRX01000004">
    <property type="protein sequence ID" value="EYF08343.1"/>
    <property type="molecule type" value="Genomic_DNA"/>
</dbReference>
<evidence type="ECO:0000313" key="16">
    <source>
        <dbReference type="Proteomes" id="UP000019678"/>
    </source>
</evidence>
<dbReference type="eggNOG" id="COG4953">
    <property type="taxonomic scope" value="Bacteria"/>
</dbReference>
<dbReference type="OrthoDB" id="9766909at2"/>
<keyword evidence="8" id="KW-0378">Hydrolase</keyword>
<evidence type="ECO:0000259" key="13">
    <source>
        <dbReference type="Pfam" id="PF00905"/>
    </source>
</evidence>
<comment type="similarity">
    <text evidence="3">In the N-terminal section; belongs to the glycosyltransferase 51 family.</text>
</comment>
<evidence type="ECO:0000256" key="10">
    <source>
        <dbReference type="ARBA" id="ARBA00044770"/>
    </source>
</evidence>
<dbReference type="InterPro" id="IPR036950">
    <property type="entry name" value="PBP_transglycosylase"/>
</dbReference>
<feature type="domain" description="Glycosyl transferase family 51" evidence="14">
    <location>
        <begin position="70"/>
        <end position="249"/>
    </location>
</feature>
<feature type="domain" description="Penicillin-binding protein transpeptidase" evidence="13">
    <location>
        <begin position="330"/>
        <end position="603"/>
    </location>
</feature>
<dbReference type="EC" id="2.4.99.28" evidence="10"/>
<dbReference type="GO" id="GO:0030288">
    <property type="term" value="C:outer membrane-bounded periplasmic space"/>
    <property type="evidence" value="ECO:0007669"/>
    <property type="project" value="TreeGrafter"/>
</dbReference>
<evidence type="ECO:0000256" key="6">
    <source>
        <dbReference type="ARBA" id="ARBA00022676"/>
    </source>
</evidence>
<organism evidence="15 16">
    <name type="scientific">Chondromyces apiculatus DSM 436</name>
    <dbReference type="NCBI Taxonomy" id="1192034"/>
    <lineage>
        <taxon>Bacteria</taxon>
        <taxon>Pseudomonadati</taxon>
        <taxon>Myxococcota</taxon>
        <taxon>Polyangia</taxon>
        <taxon>Polyangiales</taxon>
        <taxon>Polyangiaceae</taxon>
        <taxon>Chondromyces</taxon>
    </lineage>
</organism>
<dbReference type="GO" id="GO:0004180">
    <property type="term" value="F:carboxypeptidase activity"/>
    <property type="evidence" value="ECO:0007669"/>
    <property type="project" value="UniProtKB-KW"/>
</dbReference>
<dbReference type="GO" id="GO:0006508">
    <property type="term" value="P:proteolysis"/>
    <property type="evidence" value="ECO:0007669"/>
    <property type="project" value="UniProtKB-KW"/>
</dbReference>
<proteinExistence type="inferred from homology"/>
<dbReference type="Proteomes" id="UP000019678">
    <property type="component" value="Unassembled WGS sequence"/>
</dbReference>
<dbReference type="UniPathway" id="UPA00219"/>
<evidence type="ECO:0000256" key="9">
    <source>
        <dbReference type="ARBA" id="ARBA00023268"/>
    </source>
</evidence>
<keyword evidence="4" id="KW-0121">Carboxypeptidase</keyword>
<dbReference type="SUPFAM" id="SSF56601">
    <property type="entry name" value="beta-lactamase/transpeptidase-like"/>
    <property type="match status" value="1"/>
</dbReference>
<dbReference type="AlphaFoldDB" id="A0A017TGB8"/>
<keyword evidence="7" id="KW-0808">Transferase</keyword>
<evidence type="ECO:0000313" key="15">
    <source>
        <dbReference type="EMBL" id="EYF08343.1"/>
    </source>
</evidence>
<evidence type="ECO:0000256" key="5">
    <source>
        <dbReference type="ARBA" id="ARBA00022670"/>
    </source>
</evidence>
<dbReference type="InterPro" id="IPR012338">
    <property type="entry name" value="Beta-lactam/transpept-like"/>
</dbReference>
<dbReference type="STRING" id="1192034.CAP_4959"/>
<evidence type="ECO:0000256" key="11">
    <source>
        <dbReference type="ARBA" id="ARBA00049902"/>
    </source>
</evidence>
<gene>
    <name evidence="15" type="ORF">CAP_4959</name>
</gene>
<evidence type="ECO:0000256" key="7">
    <source>
        <dbReference type="ARBA" id="ARBA00022679"/>
    </source>
</evidence>
<dbReference type="InterPro" id="IPR050396">
    <property type="entry name" value="Glycosyltr_51/Transpeptidase"/>
</dbReference>
<sequence>MRSTTSLRSFLPRIPCRLSRPAALAALATVCLATSGAVAWSAYRGAAGEPSERLADTWHAGRLVLDRNGHPLREIPSDAGHRGQSAPLDALGERILLATLASEDRGFFEHEGIDPVAILRALGQNLRHGRLVSGASTITQQLVKLLDAGGAQRPRTLGIKIEEAARAQNLERIVDKRTLLQAYLDRLGYGHGLTGPEAAARGYFGVAASELSWAQAAYLAVLPRAPTALDPYQHPERVLLRQRALLDALHAHGLMPAADHARAVAEEVTPRLLARPFHAPHFVQALLDDGAVAPSGPTTTTLDLDLQRDVEGLTRTHLAALADLGASSAAVLVVDTARGEVLAHVGSADFHDPRNAGQVDLTRARRQPGSALKPFVYALAFAAGHTSAEPLPDVPTSFPEPGGTYAPGNFDGTFEGPISAREALAGSLNIPAVRLAAEIGPAPLLDTLHHLGFASLTRDAGHYGLSLALGSGEVTLHELAEAYTTLARGGRRLPLTRLLAASASPASPASEGEPVLEPAAAALVMEALSDPLARIRGLHGRGPFDLGFPVAVKTGTSSGYRDTWAIGATRERTVAVWLGNPDGSPTRALTGASGAGPLFADVMKRAMADVSTRAPLWEASLLQEATVCPLSGALPGPDCPDRATRRFAHDHLPHETCSFHVRAQATPAGPRVSPTGVQVIVALPETYAGWLSSRPRGAPGQDPMGLPWYARGEVGGAAAVAAATHTAVPELRLDSPAPGTVFVRSQRSDADAQVVHLAASLAGEASAGSRVSEVEFVVDGVVAARSRPPFRAALPATPGDHLVLVRPTNPTLPVQSALTRFSVR</sequence>
<dbReference type="Gene3D" id="3.40.710.10">
    <property type="entry name" value="DD-peptidase/beta-lactamase superfamily"/>
    <property type="match status" value="1"/>
</dbReference>
<evidence type="ECO:0000256" key="1">
    <source>
        <dbReference type="ARBA" id="ARBA00004752"/>
    </source>
</evidence>
<dbReference type="InterPro" id="IPR001460">
    <property type="entry name" value="PCN-bd_Tpept"/>
</dbReference>
<dbReference type="InterPro" id="IPR011815">
    <property type="entry name" value="PBP_1c"/>
</dbReference>
<dbReference type="PANTHER" id="PTHR32282:SF15">
    <property type="entry name" value="PENICILLIN-BINDING PROTEIN 1C"/>
    <property type="match status" value="1"/>
</dbReference>
<keyword evidence="9" id="KW-0511">Multifunctional enzyme</keyword>
<comment type="pathway">
    <text evidence="1">Cell wall biogenesis; peptidoglycan biosynthesis.</text>
</comment>
<dbReference type="GO" id="GO:0008955">
    <property type="term" value="F:peptidoglycan glycosyltransferase activity"/>
    <property type="evidence" value="ECO:0007669"/>
    <property type="project" value="UniProtKB-EC"/>
</dbReference>
<dbReference type="InterPro" id="IPR001264">
    <property type="entry name" value="Glyco_trans_51"/>
</dbReference>